<dbReference type="InterPro" id="IPR043148">
    <property type="entry name" value="TagF_C"/>
</dbReference>
<comment type="caution">
    <text evidence="7">The sequence shown here is derived from an EMBL/GenBank/DDBJ whole genome shotgun (WGS) entry which is preliminary data.</text>
</comment>
<evidence type="ECO:0000256" key="5">
    <source>
        <dbReference type="ARBA" id="ARBA00022944"/>
    </source>
</evidence>
<dbReference type="Proteomes" id="UP001161137">
    <property type="component" value="Unassembled WGS sequence"/>
</dbReference>
<evidence type="ECO:0000313" key="7">
    <source>
        <dbReference type="EMBL" id="MDH0701137.1"/>
    </source>
</evidence>
<dbReference type="SUPFAM" id="SSF53756">
    <property type="entry name" value="UDP-Glycosyltransferase/glycogen phosphorylase"/>
    <property type="match status" value="1"/>
</dbReference>
<dbReference type="AlphaFoldDB" id="A0AA42IKB0"/>
<dbReference type="GO" id="GO:0047355">
    <property type="term" value="F:CDP-glycerol glycerophosphotransferase activity"/>
    <property type="evidence" value="ECO:0007669"/>
    <property type="project" value="InterPro"/>
</dbReference>
<keyword evidence="5" id="KW-0777">Teichoic acid biosynthesis</keyword>
<evidence type="ECO:0000256" key="6">
    <source>
        <dbReference type="ARBA" id="ARBA00023136"/>
    </source>
</evidence>
<evidence type="ECO:0000256" key="2">
    <source>
        <dbReference type="ARBA" id="ARBA00010488"/>
    </source>
</evidence>
<gene>
    <name evidence="7" type="ORF">N5D41_06480</name>
</gene>
<dbReference type="Gene3D" id="3.40.50.11820">
    <property type="match status" value="1"/>
</dbReference>
<protein>
    <submittedName>
        <fullName evidence="7">CDP-glycerol glycerophosphotransferase family protein</fullName>
    </submittedName>
</protein>
<comment type="similarity">
    <text evidence="2">Belongs to the CDP-glycerol glycerophosphotransferase family.</text>
</comment>
<evidence type="ECO:0000313" key="8">
    <source>
        <dbReference type="Proteomes" id="UP001161137"/>
    </source>
</evidence>
<dbReference type="GO" id="GO:0005886">
    <property type="term" value="C:plasma membrane"/>
    <property type="evidence" value="ECO:0007669"/>
    <property type="project" value="UniProtKB-SubCell"/>
</dbReference>
<name>A0AA42IKB0_9GAMM</name>
<sequence length="421" mass="48475">MSTWFVRCVLPVWWLYDRLLPKRADHWAFFVHPLKTDQFVENSRAVFEAVKDDPALCKVLFTRGEVARLRLEGGRNVRVVELQSLQGLALLACCGVFLLTNAITFDLSWRWGTDGFAVLRPSLGRRIIVNLWHGIPLKRLFALTSPQMRQQADRIALRREERAYYQGLISSSDVDSHAMAAIFHPIDPARVWVTGLPRNDFLRMPESHLPTFLRDEVQLVRDLKKARKLIVYAPTYRESSGGEAGGYCFSEEEIVRLRELLRRHDAVLGFRMHYFRRHGQTFSLEQYADGDSIIDLGHALISEIAPILREADLLVTDYSSVYIDALYVDKPVFSFAYDLEHYQTQQNGLLYDMQLAFPGPVVGSFSALLDKLGQELMRPHLVASEHYRMARKFFFNHQDDRNASRVVGRLKNLMAEARDGE</sequence>
<evidence type="ECO:0000256" key="4">
    <source>
        <dbReference type="ARBA" id="ARBA00022679"/>
    </source>
</evidence>
<dbReference type="InterPro" id="IPR051612">
    <property type="entry name" value="Teichoic_Acid_Biosynth"/>
</dbReference>
<organism evidence="7 8">
    <name type="scientific">Ectopseudomonas toyotomiensis</name>
    <dbReference type="NCBI Taxonomy" id="554344"/>
    <lineage>
        <taxon>Bacteria</taxon>
        <taxon>Pseudomonadati</taxon>
        <taxon>Pseudomonadota</taxon>
        <taxon>Gammaproteobacteria</taxon>
        <taxon>Pseudomonadales</taxon>
        <taxon>Pseudomonadaceae</taxon>
        <taxon>Ectopseudomonas</taxon>
    </lineage>
</organism>
<keyword evidence="4" id="KW-0808">Transferase</keyword>
<dbReference type="EMBL" id="JAOCDH010000005">
    <property type="protein sequence ID" value="MDH0701137.1"/>
    <property type="molecule type" value="Genomic_DNA"/>
</dbReference>
<dbReference type="InterPro" id="IPR043149">
    <property type="entry name" value="TagF_N"/>
</dbReference>
<dbReference type="Gene3D" id="3.40.50.12580">
    <property type="match status" value="1"/>
</dbReference>
<dbReference type="Pfam" id="PF04464">
    <property type="entry name" value="Glyphos_transf"/>
    <property type="match status" value="1"/>
</dbReference>
<dbReference type="PANTHER" id="PTHR37316:SF3">
    <property type="entry name" value="TEICHOIC ACID GLYCEROL-PHOSPHATE TRANSFERASE"/>
    <property type="match status" value="1"/>
</dbReference>
<comment type="subcellular location">
    <subcellularLocation>
        <location evidence="1">Cell membrane</location>
        <topology evidence="1">Peripheral membrane protein</topology>
    </subcellularLocation>
</comment>
<dbReference type="GO" id="GO:0019350">
    <property type="term" value="P:teichoic acid biosynthetic process"/>
    <property type="evidence" value="ECO:0007669"/>
    <property type="project" value="UniProtKB-KW"/>
</dbReference>
<dbReference type="RefSeq" id="WP_196459839.1">
    <property type="nucleotide sequence ID" value="NZ_JACFYY010000011.1"/>
</dbReference>
<dbReference type="InterPro" id="IPR007554">
    <property type="entry name" value="Glycerophosphate_synth"/>
</dbReference>
<proteinExistence type="inferred from homology"/>
<reference evidence="7" key="1">
    <citation type="submission" date="2022-09" db="EMBL/GenBank/DDBJ databases">
        <title>Intensive care unit water sources are persistently colonized with multi-drug resistant bacteria and are the site of extensive horizontal gene transfer of antibiotic resistance genes.</title>
        <authorList>
            <person name="Diorio-Toth L."/>
        </authorList>
    </citation>
    <scope>NUCLEOTIDE SEQUENCE</scope>
    <source>
        <strain evidence="7">GD03863</strain>
    </source>
</reference>
<keyword evidence="3" id="KW-1003">Cell membrane</keyword>
<accession>A0AA42IKB0</accession>
<evidence type="ECO:0000256" key="3">
    <source>
        <dbReference type="ARBA" id="ARBA00022475"/>
    </source>
</evidence>
<dbReference type="PANTHER" id="PTHR37316">
    <property type="entry name" value="TEICHOIC ACID GLYCEROL-PHOSPHATE PRIMASE"/>
    <property type="match status" value="1"/>
</dbReference>
<evidence type="ECO:0000256" key="1">
    <source>
        <dbReference type="ARBA" id="ARBA00004202"/>
    </source>
</evidence>
<keyword evidence="6" id="KW-0472">Membrane</keyword>